<protein>
    <submittedName>
        <fullName evidence="1">Uncharacterized protein</fullName>
    </submittedName>
</protein>
<evidence type="ECO:0000313" key="2">
    <source>
        <dbReference type="Proteomes" id="UP000479710"/>
    </source>
</evidence>
<evidence type="ECO:0000313" key="1">
    <source>
        <dbReference type="EMBL" id="KAF0930098.1"/>
    </source>
</evidence>
<keyword evidence="2" id="KW-1185">Reference proteome</keyword>
<dbReference type="EMBL" id="SPHZ02000002">
    <property type="protein sequence ID" value="KAF0930098.1"/>
    <property type="molecule type" value="Genomic_DNA"/>
</dbReference>
<dbReference type="AlphaFoldDB" id="A0A6G1EZK3"/>
<gene>
    <name evidence="1" type="ORF">E2562_027928</name>
</gene>
<dbReference type="Proteomes" id="UP000479710">
    <property type="component" value="Unassembled WGS sequence"/>
</dbReference>
<organism evidence="1 2">
    <name type="scientific">Oryza meyeriana var. granulata</name>
    <dbReference type="NCBI Taxonomy" id="110450"/>
    <lineage>
        <taxon>Eukaryota</taxon>
        <taxon>Viridiplantae</taxon>
        <taxon>Streptophyta</taxon>
        <taxon>Embryophyta</taxon>
        <taxon>Tracheophyta</taxon>
        <taxon>Spermatophyta</taxon>
        <taxon>Magnoliopsida</taxon>
        <taxon>Liliopsida</taxon>
        <taxon>Poales</taxon>
        <taxon>Poaceae</taxon>
        <taxon>BOP clade</taxon>
        <taxon>Oryzoideae</taxon>
        <taxon>Oryzeae</taxon>
        <taxon>Oryzinae</taxon>
        <taxon>Oryza</taxon>
        <taxon>Oryza meyeriana</taxon>
    </lineage>
</organism>
<comment type="caution">
    <text evidence="1">The sequence shown here is derived from an EMBL/GenBank/DDBJ whole genome shotgun (WGS) entry which is preliminary data.</text>
</comment>
<reference evidence="1 2" key="1">
    <citation type="submission" date="2019-11" db="EMBL/GenBank/DDBJ databases">
        <title>Whole genome sequence of Oryza granulata.</title>
        <authorList>
            <person name="Li W."/>
        </authorList>
    </citation>
    <scope>NUCLEOTIDE SEQUENCE [LARGE SCALE GENOMIC DNA]</scope>
    <source>
        <strain evidence="2">cv. Menghai</strain>
        <tissue evidence="1">Leaf</tissue>
    </source>
</reference>
<accession>A0A6G1EZK3</accession>
<sequence length="59" mass="6141">MSAACSAIAAGGLARGGVDRASDGWSLGLRPRRPHHFPIVHGCDNLPLRISAGTRESMS</sequence>
<proteinExistence type="predicted"/>
<name>A0A6G1EZK3_9ORYZ</name>